<dbReference type="FunFam" id="3.40.50.300:FF:001196">
    <property type="entry name" value="ATP-dependent helicase/nuclease subunit A"/>
    <property type="match status" value="1"/>
</dbReference>
<evidence type="ECO:0000259" key="15">
    <source>
        <dbReference type="PROSITE" id="PS51198"/>
    </source>
</evidence>
<keyword evidence="9 13" id="KW-0234">DNA repair</keyword>
<dbReference type="GO" id="GO:0033202">
    <property type="term" value="C:DNA helicase complex"/>
    <property type="evidence" value="ECO:0007669"/>
    <property type="project" value="TreeGrafter"/>
</dbReference>
<organism evidence="17 18">
    <name type="scientific">Neobacillus bataviensis</name>
    <dbReference type="NCBI Taxonomy" id="220685"/>
    <lineage>
        <taxon>Bacteria</taxon>
        <taxon>Bacillati</taxon>
        <taxon>Bacillota</taxon>
        <taxon>Bacilli</taxon>
        <taxon>Bacillales</taxon>
        <taxon>Bacillaceae</taxon>
        <taxon>Neobacillus</taxon>
    </lineage>
</organism>
<dbReference type="InterPro" id="IPR000212">
    <property type="entry name" value="DNA_helicase_UvrD/REP"/>
</dbReference>
<evidence type="ECO:0000256" key="9">
    <source>
        <dbReference type="ARBA" id="ARBA00023204"/>
    </source>
</evidence>
<keyword evidence="5 13" id="KW-0347">Helicase</keyword>
<dbReference type="HAMAP" id="MF_01451">
    <property type="entry name" value="AddA"/>
    <property type="match status" value="1"/>
</dbReference>
<evidence type="ECO:0000313" key="18">
    <source>
        <dbReference type="Proteomes" id="UP000319671"/>
    </source>
</evidence>
<evidence type="ECO:0000256" key="1">
    <source>
        <dbReference type="ARBA" id="ARBA00022722"/>
    </source>
</evidence>
<keyword evidence="1 13" id="KW-0540">Nuclease</keyword>
<comment type="catalytic activity">
    <reaction evidence="11 13">
        <text>Couples ATP hydrolysis with the unwinding of duplex DNA by translocating in the 3'-5' direction.</text>
        <dbReference type="EC" id="5.6.2.4"/>
    </reaction>
</comment>
<keyword evidence="8 13" id="KW-0238">DNA-binding</keyword>
<dbReference type="InterPro" id="IPR014152">
    <property type="entry name" value="AddA"/>
</dbReference>
<comment type="subunit">
    <text evidence="13">Heterodimer of AddA and AddB/RexB.</text>
</comment>
<dbReference type="InterPro" id="IPR038726">
    <property type="entry name" value="PDDEXK_AddAB-type"/>
</dbReference>
<dbReference type="Pfam" id="PF00580">
    <property type="entry name" value="UvrD-helicase"/>
    <property type="match status" value="1"/>
</dbReference>
<keyword evidence="6 13" id="KW-0269">Exonuclease</keyword>
<dbReference type="Pfam" id="PF13361">
    <property type="entry name" value="UvrD_C"/>
    <property type="match status" value="1"/>
</dbReference>
<evidence type="ECO:0000256" key="14">
    <source>
        <dbReference type="PROSITE-ProRule" id="PRU00560"/>
    </source>
</evidence>
<protein>
    <recommendedName>
        <fullName evidence="13">ATP-dependent helicase/nuclease subunit A</fullName>
        <ecNumber evidence="13">3.1.-.-</ecNumber>
        <ecNumber evidence="13">5.6.2.4</ecNumber>
    </recommendedName>
    <alternativeName>
        <fullName evidence="13">ATP-dependent helicase/nuclease AddA</fullName>
    </alternativeName>
    <alternativeName>
        <fullName evidence="13">DNA 3'-5' helicase AddA</fullName>
    </alternativeName>
</protein>
<evidence type="ECO:0000256" key="11">
    <source>
        <dbReference type="ARBA" id="ARBA00034617"/>
    </source>
</evidence>
<evidence type="ECO:0000313" key="17">
    <source>
        <dbReference type="EMBL" id="TWD93633.1"/>
    </source>
</evidence>
<dbReference type="AlphaFoldDB" id="A0A561CQX6"/>
<dbReference type="Gene3D" id="3.90.320.10">
    <property type="match status" value="1"/>
</dbReference>
<feature type="domain" description="UvrD-like helicase C-terminal" evidence="16">
    <location>
        <begin position="527"/>
        <end position="820"/>
    </location>
</feature>
<evidence type="ECO:0000256" key="7">
    <source>
        <dbReference type="ARBA" id="ARBA00022840"/>
    </source>
</evidence>
<evidence type="ECO:0000256" key="6">
    <source>
        <dbReference type="ARBA" id="ARBA00022839"/>
    </source>
</evidence>
<keyword evidence="10 13" id="KW-0413">Isomerase</keyword>
<comment type="function">
    <text evidence="13">The heterodimer acts as both an ATP-dependent DNA helicase and an ATP-dependent, dual-direction single-stranded exonuclease. Recognizes the chi site generating a DNA molecule suitable for the initiation of homologous recombination. The AddA nuclease domain is required for chi fragment generation; this subunit has the helicase and 3' -&gt; 5' nuclease activities.</text>
</comment>
<dbReference type="Pfam" id="PF12705">
    <property type="entry name" value="PDDEXK_1"/>
    <property type="match status" value="1"/>
</dbReference>
<dbReference type="GO" id="GO:0003690">
    <property type="term" value="F:double-stranded DNA binding"/>
    <property type="evidence" value="ECO:0007669"/>
    <property type="project" value="UniProtKB-UniRule"/>
</dbReference>
<dbReference type="FunFam" id="3.40.50.300:FF:001236">
    <property type="entry name" value="ATP-dependent helicase/nuclease subunit A"/>
    <property type="match status" value="1"/>
</dbReference>
<comment type="cofactor">
    <cofactor evidence="13">
        <name>Mg(2+)</name>
        <dbReference type="ChEBI" id="CHEBI:18420"/>
    </cofactor>
</comment>
<dbReference type="NCBIfam" id="TIGR02785">
    <property type="entry name" value="addA_Gpos"/>
    <property type="match status" value="1"/>
</dbReference>
<dbReference type="RefSeq" id="WP_144567435.1">
    <property type="nucleotide sequence ID" value="NZ_VIVN01000014.1"/>
</dbReference>
<dbReference type="PANTHER" id="PTHR11070:SF48">
    <property type="entry name" value="ATP-DEPENDENT HELICASE_NUCLEASE SUBUNIT A"/>
    <property type="match status" value="1"/>
</dbReference>
<dbReference type="SUPFAM" id="SSF52980">
    <property type="entry name" value="Restriction endonuclease-like"/>
    <property type="match status" value="1"/>
</dbReference>
<evidence type="ECO:0000256" key="3">
    <source>
        <dbReference type="ARBA" id="ARBA00022763"/>
    </source>
</evidence>
<comment type="catalytic activity">
    <reaction evidence="12 13">
        <text>ATP + H2O = ADP + phosphate + H(+)</text>
        <dbReference type="Rhea" id="RHEA:13065"/>
        <dbReference type="ChEBI" id="CHEBI:15377"/>
        <dbReference type="ChEBI" id="CHEBI:15378"/>
        <dbReference type="ChEBI" id="CHEBI:30616"/>
        <dbReference type="ChEBI" id="CHEBI:43474"/>
        <dbReference type="ChEBI" id="CHEBI:456216"/>
        <dbReference type="EC" id="5.6.2.4"/>
    </reaction>
</comment>
<dbReference type="EC" id="3.1.-.-" evidence="13"/>
<gene>
    <name evidence="13" type="primary">addA</name>
    <name evidence="17" type="ORF">FB550_11470</name>
</gene>
<dbReference type="InterPro" id="IPR027417">
    <property type="entry name" value="P-loop_NTPase"/>
</dbReference>
<name>A0A561CQX6_9BACI</name>
<dbReference type="PROSITE" id="PS51217">
    <property type="entry name" value="UVRD_HELICASE_CTER"/>
    <property type="match status" value="1"/>
</dbReference>
<evidence type="ECO:0000256" key="5">
    <source>
        <dbReference type="ARBA" id="ARBA00022806"/>
    </source>
</evidence>
<evidence type="ECO:0000256" key="2">
    <source>
        <dbReference type="ARBA" id="ARBA00022741"/>
    </source>
</evidence>
<comment type="caution">
    <text evidence="17">The sequence shown here is derived from an EMBL/GenBank/DDBJ whole genome shotgun (WGS) entry which is preliminary data.</text>
</comment>
<dbReference type="GO" id="GO:0016887">
    <property type="term" value="F:ATP hydrolysis activity"/>
    <property type="evidence" value="ECO:0007669"/>
    <property type="project" value="RHEA"/>
</dbReference>
<reference evidence="17 18" key="1">
    <citation type="submission" date="2019-06" db="EMBL/GenBank/DDBJ databases">
        <title>Sorghum-associated microbial communities from plants grown in Nebraska, USA.</title>
        <authorList>
            <person name="Schachtman D."/>
        </authorList>
    </citation>
    <scope>NUCLEOTIDE SEQUENCE [LARGE SCALE GENOMIC DNA]</scope>
    <source>
        <strain evidence="17 18">2482</strain>
    </source>
</reference>
<dbReference type="GO" id="GO:0043138">
    <property type="term" value="F:3'-5' DNA helicase activity"/>
    <property type="evidence" value="ECO:0007669"/>
    <property type="project" value="UniProtKB-UniRule"/>
</dbReference>
<evidence type="ECO:0000256" key="12">
    <source>
        <dbReference type="ARBA" id="ARBA00048988"/>
    </source>
</evidence>
<evidence type="ECO:0000256" key="10">
    <source>
        <dbReference type="ARBA" id="ARBA00023235"/>
    </source>
</evidence>
<dbReference type="PANTHER" id="PTHR11070">
    <property type="entry name" value="UVRD / RECB / PCRA DNA HELICASE FAMILY MEMBER"/>
    <property type="match status" value="1"/>
</dbReference>
<dbReference type="GO" id="GO:0000724">
    <property type="term" value="P:double-strand break repair via homologous recombination"/>
    <property type="evidence" value="ECO:0007669"/>
    <property type="project" value="UniProtKB-UniRule"/>
</dbReference>
<evidence type="ECO:0000256" key="4">
    <source>
        <dbReference type="ARBA" id="ARBA00022801"/>
    </source>
</evidence>
<sequence length="1259" mass="145354">MNSIVIPPKPEGVTWTNDQWKAIAARDKDILVAAAAGSGKTAVLVERIIQKILSKEVPIDVDQLLVVTFTSASAAEMRHRIGEALEKAIDQNPESRNLRKQLNLLNKASISTLHSFCMEVIRKYYYLIDIDPGFRIADPTEAQLIRDEVMEELFEEEYGKKENEAFFNLVDSFTSDRSDAALMDIVRSIYDFAQSNPLPDRYLEKIVAMYQVEEIASIEELPFIDALLFDIKLQLEAAKEMIKQALEITKQPNGPAPRAENFLDDLEVIDTLIKAEQNSWNTLNQAMQTWSFTRAKQVKGDHYDKELIEKAQKLRDKAKKKIQGIKDELFSRRPESFLRDMVEMRPLIATLVYLVKEFSKRFEKAKQEKALVDYNDLEHYCLAILTKGISDKGEFLPSEAAIAYRLHFKEVYCDEYQDTNLVQETILKLVAQDEEENGNLFMVGDVKQSIYRFRLAEPQLFLSKYNRFTADGSASGLRIDLAQNFRSRKEVLDATNYLFKQIMGVKVGEIQYDEAAELRNGAPYPENTEFPVELMLIDQNAESHKSEELETENENEAVEFDTADLEQSQLEARVIAAKIKKLISDGVPVFNAKTKTERPLMYRDVVILLRSMTWAPQFMEEFKQQGIPIYANLSTGYFEATEVSIMMSLLRVIDNPYQDIPLASVLRSPIVGLNEEELSKIRIGRKRGSFWEAVTAFCLSKTTEVNEPFYEKVRAFFDLLTEWRSLARQGSLSELIWQLYRDTQFYDFTGGLPGGKQRQANLRALYDRARQYEQTSFRGLFRFLRFIERMMERGDDLGAARALGEQEDVVRIMTIHSSKGLEFPVVFMAGMARNFNMTDIRKPYMLDKEHGFAAKYVNAEKRISYPSLPQIAFKQKKRMEMLAEEMRVLYVAMTRAKEKLYVTATLKDAGKQIDKWKDVSLHNEWLLKDYERASAMSYIDWIGPALIRHQDASELWNGGEGNWRMPEEISNHPSSWKITLQHADEIKKQAISIENEEDHFLKKVENLEQVPSDSNLTDEIHARLTWEYPFPGAASHRSKQSVSEIKRVRELTDEYSSTELVGRFQKSILKRPKFMQEKQLSPAERGTAMHMVMQHVDLTKEVNQKNIVDQLSWMVNNELLTPEQSEVIDAKLIAQFFTSPLGQRFYKAKTVHREVPFTVSLPASEVYPDWNEGDESVFVQGIIDCILEDEDGLVLIDYKSDGITDRYKGGFQQAKVILEDRYKLQINLYTKAIEQIWKRNVVERYLFFFDGAHILKVEK</sequence>
<keyword evidence="7 13" id="KW-0067">ATP-binding</keyword>
<feature type="binding site" evidence="14">
    <location>
        <begin position="34"/>
        <end position="41"/>
    </location>
    <ligand>
        <name>ATP</name>
        <dbReference type="ChEBI" id="CHEBI:30616"/>
    </ligand>
</feature>
<keyword evidence="18" id="KW-1185">Reference proteome</keyword>
<dbReference type="EMBL" id="VIVN01000014">
    <property type="protein sequence ID" value="TWD93633.1"/>
    <property type="molecule type" value="Genomic_DNA"/>
</dbReference>
<evidence type="ECO:0000256" key="13">
    <source>
        <dbReference type="HAMAP-Rule" id="MF_01451"/>
    </source>
</evidence>
<evidence type="ECO:0000256" key="8">
    <source>
        <dbReference type="ARBA" id="ARBA00023125"/>
    </source>
</evidence>
<accession>A0A561CQX6</accession>
<keyword evidence="2 13" id="KW-0547">Nucleotide-binding</keyword>
<comment type="similarity">
    <text evidence="13">Belongs to the helicase family. AddA subfamily.</text>
</comment>
<dbReference type="SUPFAM" id="SSF52540">
    <property type="entry name" value="P-loop containing nucleoside triphosphate hydrolases"/>
    <property type="match status" value="1"/>
</dbReference>
<dbReference type="GO" id="GO:0005524">
    <property type="term" value="F:ATP binding"/>
    <property type="evidence" value="ECO:0007669"/>
    <property type="project" value="UniProtKB-UniRule"/>
</dbReference>
<dbReference type="InterPro" id="IPR011335">
    <property type="entry name" value="Restrct_endonuc-II-like"/>
</dbReference>
<proteinExistence type="inferred from homology"/>
<dbReference type="Proteomes" id="UP000319671">
    <property type="component" value="Unassembled WGS sequence"/>
</dbReference>
<dbReference type="InterPro" id="IPR011604">
    <property type="entry name" value="PDDEXK-like_dom_sf"/>
</dbReference>
<dbReference type="GO" id="GO:0008408">
    <property type="term" value="F:3'-5' exonuclease activity"/>
    <property type="evidence" value="ECO:0007669"/>
    <property type="project" value="UniProtKB-UniRule"/>
</dbReference>
<feature type="domain" description="UvrD-like helicase ATP-binding" evidence="15">
    <location>
        <begin position="13"/>
        <end position="488"/>
    </location>
</feature>
<evidence type="ECO:0000259" key="16">
    <source>
        <dbReference type="PROSITE" id="PS51217"/>
    </source>
</evidence>
<dbReference type="EC" id="5.6.2.4" evidence="13"/>
<dbReference type="InterPro" id="IPR014017">
    <property type="entry name" value="DNA_helicase_UvrD-like_C"/>
</dbReference>
<dbReference type="PROSITE" id="PS51198">
    <property type="entry name" value="UVRD_HELICASE_ATP_BIND"/>
    <property type="match status" value="1"/>
</dbReference>
<dbReference type="InterPro" id="IPR014016">
    <property type="entry name" value="UvrD-like_ATP-bd"/>
</dbReference>
<keyword evidence="3 13" id="KW-0227">DNA damage</keyword>
<dbReference type="GO" id="GO:0005829">
    <property type="term" value="C:cytosol"/>
    <property type="evidence" value="ECO:0007669"/>
    <property type="project" value="TreeGrafter"/>
</dbReference>
<keyword evidence="4 13" id="KW-0378">Hydrolase</keyword>
<dbReference type="Gene3D" id="3.40.50.300">
    <property type="entry name" value="P-loop containing nucleotide triphosphate hydrolases"/>
    <property type="match status" value="4"/>
</dbReference>